<protein>
    <submittedName>
        <fullName evidence="8">(Fe-S)-binding protein</fullName>
    </submittedName>
</protein>
<keyword evidence="3" id="KW-0560">Oxidoreductase</keyword>
<feature type="domain" description="4Fe-4S ferredoxin-type" evidence="7">
    <location>
        <begin position="404"/>
        <end position="435"/>
    </location>
</feature>
<dbReference type="InterPro" id="IPR051460">
    <property type="entry name" value="HdrC_iron-sulfur_subunit"/>
</dbReference>
<dbReference type="Gene3D" id="1.10.1060.10">
    <property type="entry name" value="Alpha-helical ferredoxin"/>
    <property type="match status" value="1"/>
</dbReference>
<feature type="transmembrane region" description="Helical" evidence="6">
    <location>
        <begin position="156"/>
        <end position="176"/>
    </location>
</feature>
<keyword evidence="6" id="KW-1133">Transmembrane helix</keyword>
<evidence type="ECO:0000256" key="1">
    <source>
        <dbReference type="ARBA" id="ARBA00022485"/>
    </source>
</evidence>
<dbReference type="Pfam" id="PF13237">
    <property type="entry name" value="Fer4_10"/>
    <property type="match status" value="1"/>
</dbReference>
<feature type="transmembrane region" description="Helical" evidence="6">
    <location>
        <begin position="215"/>
        <end position="236"/>
    </location>
</feature>
<dbReference type="PROSITE" id="PS00198">
    <property type="entry name" value="4FE4S_FER_1"/>
    <property type="match status" value="1"/>
</dbReference>
<evidence type="ECO:0000313" key="9">
    <source>
        <dbReference type="Proteomes" id="UP001595685"/>
    </source>
</evidence>
<evidence type="ECO:0000256" key="6">
    <source>
        <dbReference type="SAM" id="Phobius"/>
    </source>
</evidence>
<feature type="domain" description="4Fe-4S ferredoxin-type" evidence="7">
    <location>
        <begin position="302"/>
        <end position="329"/>
    </location>
</feature>
<dbReference type="SUPFAM" id="SSF46548">
    <property type="entry name" value="alpha-helical ferredoxin"/>
    <property type="match status" value="1"/>
</dbReference>
<evidence type="ECO:0000256" key="2">
    <source>
        <dbReference type="ARBA" id="ARBA00022723"/>
    </source>
</evidence>
<dbReference type="RefSeq" id="WP_340292305.1">
    <property type="nucleotide sequence ID" value="NZ_JBBEOI010000066.1"/>
</dbReference>
<dbReference type="InterPro" id="IPR009051">
    <property type="entry name" value="Helical_ferredxn"/>
</dbReference>
<dbReference type="Pfam" id="PF02754">
    <property type="entry name" value="CCG"/>
    <property type="match status" value="2"/>
</dbReference>
<comment type="caution">
    <text evidence="8">The sequence shown here is derived from an EMBL/GenBank/DDBJ whole genome shotgun (WGS) entry which is preliminary data.</text>
</comment>
<organism evidence="8 9">
    <name type="scientific">Aquipuribacter hungaricus</name>
    <dbReference type="NCBI Taxonomy" id="545624"/>
    <lineage>
        <taxon>Bacteria</taxon>
        <taxon>Bacillati</taxon>
        <taxon>Actinomycetota</taxon>
        <taxon>Actinomycetes</taxon>
        <taxon>Micrococcales</taxon>
        <taxon>Intrasporangiaceae</taxon>
        <taxon>Aquipuribacter</taxon>
    </lineage>
</organism>
<accession>A0ABV7WGJ6</accession>
<dbReference type="InterPro" id="IPR017900">
    <property type="entry name" value="4Fe4S_Fe_S_CS"/>
</dbReference>
<feature type="transmembrane region" description="Helical" evidence="6">
    <location>
        <begin position="75"/>
        <end position="96"/>
    </location>
</feature>
<keyword evidence="1" id="KW-0004">4Fe-4S</keyword>
<keyword evidence="9" id="KW-1185">Reference proteome</keyword>
<evidence type="ECO:0000259" key="7">
    <source>
        <dbReference type="PROSITE" id="PS51379"/>
    </source>
</evidence>
<evidence type="ECO:0000256" key="4">
    <source>
        <dbReference type="ARBA" id="ARBA00023004"/>
    </source>
</evidence>
<dbReference type="InterPro" id="IPR017896">
    <property type="entry name" value="4Fe4S_Fe-S-bd"/>
</dbReference>
<dbReference type="PROSITE" id="PS51379">
    <property type="entry name" value="4FE4S_FER_2"/>
    <property type="match status" value="2"/>
</dbReference>
<dbReference type="PANTHER" id="PTHR43255">
    <property type="entry name" value="IRON-SULFUR-BINDING OXIDOREDUCTASE FADF-RELATED-RELATED"/>
    <property type="match status" value="1"/>
</dbReference>
<dbReference type="EMBL" id="JBHRWW010000007">
    <property type="protein sequence ID" value="MFC3688983.1"/>
    <property type="molecule type" value="Genomic_DNA"/>
</dbReference>
<keyword evidence="2" id="KW-0479">Metal-binding</keyword>
<reference evidence="9" key="1">
    <citation type="journal article" date="2019" name="Int. J. Syst. Evol. Microbiol.">
        <title>The Global Catalogue of Microorganisms (GCM) 10K type strain sequencing project: providing services to taxonomists for standard genome sequencing and annotation.</title>
        <authorList>
            <consortium name="The Broad Institute Genomics Platform"/>
            <consortium name="The Broad Institute Genome Sequencing Center for Infectious Disease"/>
            <person name="Wu L."/>
            <person name="Ma J."/>
        </authorList>
    </citation>
    <scope>NUCLEOTIDE SEQUENCE [LARGE SCALE GENOMIC DNA]</scope>
    <source>
        <strain evidence="9">NCAIM B.02333</strain>
    </source>
</reference>
<evidence type="ECO:0000256" key="5">
    <source>
        <dbReference type="ARBA" id="ARBA00023014"/>
    </source>
</evidence>
<dbReference type="InterPro" id="IPR004017">
    <property type="entry name" value="Cys_rich_dom"/>
</dbReference>
<keyword evidence="6" id="KW-0812">Transmembrane</keyword>
<gene>
    <name evidence="8" type="ORF">ACFOLH_11580</name>
</gene>
<feature type="transmembrane region" description="Helical" evidence="6">
    <location>
        <begin position="116"/>
        <end position="135"/>
    </location>
</feature>
<sequence>MEPSQALSSVATAVAVLVSVVGVALFVATVGRMVAVLGTGQPDRSRTDRPVTRLVTTVREIVGHTRMLRRPLVGAAHWFVMVGFVALVGTLVTAYGQLRDPGFVLPWIGHLWPYEWAVEAIAWLTGLGILALVVVRQVTSRSGRRNRFVRSTTWQAYYVEATIVGIVLCVLALRGLEHAYEAAEGTGTATLLHYPTTSWLGGLLAGLPQQTVADAIVVVAALKIVVSMAWFVVIGLTPTMGIAWHRFTAPFNIYLKRHADGRTSLGALQPIVVGGVPVDLEKADELDEDAALGVGKAQDLTWKGLLDLTTCTECGRCQDQCPAWQTEKPLSPKLLITALRTRAYDDAPYLLAGEPAPDRPLVGAVAGDADYVGPGSGSGSTASSYRPSAAEVHDDVLTNAFLSSAAMTDDVLWSCTTCGACVEQCPVDIEHVDTIVDMRRHQVLLESAFPDELNGLFGNLEKRQNPWGVAAKARMDWAKGLPFPVPVVGGGGAEDPEDLSGVDYLFWVGCAGAFEDRAKKTTRAVAELLHTAGVSFAVLGPAEACTGDPARRAGNEFLFQMLAAQNVETLSEVGTTRGGGRTRVVVTCPHCFNTLGNEYPQLGTELDVVHHTQLLNRLVREGRLTPVSAPEAERRDVTYHDPCYLGRHNGVYAPPRELIEASGTTLTEMPRNSETSFCCGAGGARMWMEEKLGSRINMNRTAEAVATGAGAIAVGCPFCRVMLSDGLTSMQADSTAPAETEVLDVAQLLLEAVGRGRTATG</sequence>
<keyword evidence="5" id="KW-0411">Iron-sulfur</keyword>
<dbReference type="PANTHER" id="PTHR43255:SF1">
    <property type="entry name" value="IRON-SULFUR-BINDING OXIDOREDUCTASE FADF-RELATED"/>
    <property type="match status" value="1"/>
</dbReference>
<evidence type="ECO:0000313" key="8">
    <source>
        <dbReference type="EMBL" id="MFC3688983.1"/>
    </source>
</evidence>
<proteinExistence type="predicted"/>
<feature type="transmembrane region" description="Helical" evidence="6">
    <location>
        <begin position="6"/>
        <end position="28"/>
    </location>
</feature>
<evidence type="ECO:0000256" key="3">
    <source>
        <dbReference type="ARBA" id="ARBA00023002"/>
    </source>
</evidence>
<keyword evidence="4" id="KW-0408">Iron</keyword>
<dbReference type="Proteomes" id="UP001595685">
    <property type="component" value="Unassembled WGS sequence"/>
</dbReference>
<name>A0ABV7WGJ6_9MICO</name>
<keyword evidence="6" id="KW-0472">Membrane</keyword>